<proteinExistence type="predicted"/>
<dbReference type="AlphaFoldDB" id="B3T0G3"/>
<name>B3T0G3_9ZZZZ</name>
<accession>B3T0G3</accession>
<feature type="region of interest" description="Disordered" evidence="1">
    <location>
        <begin position="1"/>
        <end position="42"/>
    </location>
</feature>
<reference evidence="2" key="1">
    <citation type="journal article" date="2008" name="ISME J.">
        <title>Genomic patterns of recombination, clonal divergence and environment in marine microbial populations.</title>
        <authorList>
            <person name="Konstantinidis K.T."/>
            <person name="Delong E.F."/>
        </authorList>
    </citation>
    <scope>NUCLEOTIDE SEQUENCE</scope>
</reference>
<evidence type="ECO:0000256" key="1">
    <source>
        <dbReference type="SAM" id="MobiDB-lite"/>
    </source>
</evidence>
<sequence length="72" mass="7954">MTALGWDRQPDPQGGAPDALTPIHGRIHFPATPDATEHDEDETELDRIAIDNLLDTLAEVALAIARRREQLD</sequence>
<protein>
    <submittedName>
        <fullName evidence="2">Uncharacterized protein</fullName>
    </submittedName>
</protein>
<gene>
    <name evidence="2" type="ORF">ALOHA_HF4000005H07ctg2g16</name>
</gene>
<evidence type="ECO:0000313" key="2">
    <source>
        <dbReference type="EMBL" id="ABZ06072.1"/>
    </source>
</evidence>
<dbReference type="EMBL" id="EU016565">
    <property type="protein sequence ID" value="ABZ06072.1"/>
    <property type="molecule type" value="Genomic_DNA"/>
</dbReference>
<organism evidence="2">
    <name type="scientific">uncultured marine microorganism HF4000_005H07</name>
    <dbReference type="NCBI Taxonomy" id="455506"/>
    <lineage>
        <taxon>unclassified sequences</taxon>
        <taxon>environmental samples</taxon>
    </lineage>
</organism>